<dbReference type="InterPro" id="IPR026022">
    <property type="entry name" value="PhoU_dom"/>
</dbReference>
<dbReference type="Pfam" id="PF01895">
    <property type="entry name" value="PhoU"/>
    <property type="match status" value="2"/>
</dbReference>
<dbReference type="NCBIfam" id="NF037997">
    <property type="entry name" value="Na_Pi_symport"/>
    <property type="match status" value="1"/>
</dbReference>
<dbReference type="GO" id="GO:0005436">
    <property type="term" value="F:sodium:phosphate symporter activity"/>
    <property type="evidence" value="ECO:0007669"/>
    <property type="project" value="InterPro"/>
</dbReference>
<feature type="domain" description="PhoU" evidence="7">
    <location>
        <begin position="448"/>
        <end position="528"/>
    </location>
</feature>
<evidence type="ECO:0000256" key="6">
    <source>
        <dbReference type="SAM" id="Phobius"/>
    </source>
</evidence>
<feature type="transmembrane region" description="Helical" evidence="6">
    <location>
        <begin position="209"/>
        <end position="233"/>
    </location>
</feature>
<dbReference type="PANTHER" id="PTHR10010:SF46">
    <property type="entry name" value="SODIUM-DEPENDENT PHOSPHATE TRANSPORT PROTEIN 2B"/>
    <property type="match status" value="1"/>
</dbReference>
<organism evidence="8 9">
    <name type="scientific">Aquicoccus porphyridii</name>
    <dbReference type="NCBI Taxonomy" id="1852029"/>
    <lineage>
        <taxon>Bacteria</taxon>
        <taxon>Pseudomonadati</taxon>
        <taxon>Pseudomonadota</taxon>
        <taxon>Alphaproteobacteria</taxon>
        <taxon>Rhodobacterales</taxon>
        <taxon>Paracoccaceae</taxon>
        <taxon>Aquicoccus</taxon>
    </lineage>
</organism>
<comment type="subcellular location">
    <subcellularLocation>
        <location evidence="1">Cell membrane</location>
        <topology evidence="1">Multi-pass membrane protein</topology>
    </subcellularLocation>
</comment>
<sequence>MQSLAILIAIGGAVALLLFGLRLVRDGVTEAFGLRLKLALGQGTRTSPRAFVSGLVATLGLQSSTATALMTSDFVERGMIRPGRAQVVLLGANLGTALTAWIVTAGIEALSPLLLLLGYVLRRQARPAVAGPGQALIGIGLVLLSLALLGEATAPLRDSPALVAFLGLLGNAWLVGFAVAAALAVLFSSSLAVVMLVLSLGAAGGLDPALAVVLVLGANFGGAVPPVLATLSAPPAARRVTQGNLLVRGIGCLVALPLAGLIGPALDGWALVPAGLPIAAHLAFNIALAVLIWPFAGLIARALVLALPDPQAMAGDGPRWLDETALDRPELALAGASREALALGDTVERMMRLIMTAFRDNDPEPLAEVTRLEERVDRLQQEVKLYLSRMGPGASKRDKRRTITVLDYIINLEHAGDIIEKGLAVQVDRKVKLALRFSEEGYRELDSLFLMTLDTMQIAQTIFMSRDERLARQLIETKVRIRQMERHSAERHFRRLRKGHPESLQTSSLHLDMLRDLKRVGAHLVSVAYPILDEEGMLVESRLKDTDED</sequence>
<feature type="domain" description="PhoU" evidence="7">
    <location>
        <begin position="343"/>
        <end position="420"/>
    </location>
</feature>
<gene>
    <name evidence="8" type="ORF">FLO80_00180</name>
</gene>
<comment type="caution">
    <text evidence="8">The sequence shown here is derived from an EMBL/GenBank/DDBJ whole genome shotgun (WGS) entry which is preliminary data.</text>
</comment>
<dbReference type="SUPFAM" id="SSF109755">
    <property type="entry name" value="PhoU-like"/>
    <property type="match status" value="1"/>
</dbReference>
<reference evidence="8 9" key="1">
    <citation type="submission" date="2019-07" db="EMBL/GenBank/DDBJ databases">
        <title>Aquicoccus porphyridii gen. nov., sp. nov., isolated from a small marine red alga, Porphyridium marinum.</title>
        <authorList>
            <person name="Liu L."/>
        </authorList>
    </citation>
    <scope>NUCLEOTIDE SEQUENCE [LARGE SCALE GENOMIC DNA]</scope>
    <source>
        <strain evidence="8 9">L1 8-17</strain>
    </source>
</reference>
<feature type="transmembrane region" description="Helical" evidence="6">
    <location>
        <begin position="278"/>
        <end position="304"/>
    </location>
</feature>
<keyword evidence="3 6" id="KW-0812">Transmembrane</keyword>
<accession>A0A5A9ZTU7</accession>
<feature type="transmembrane region" description="Helical" evidence="6">
    <location>
        <begin position="245"/>
        <end position="266"/>
    </location>
</feature>
<protein>
    <submittedName>
        <fullName evidence="8">Na/Pi cotransporter family protein</fullName>
    </submittedName>
</protein>
<dbReference type="GO" id="GO:0044341">
    <property type="term" value="P:sodium-dependent phosphate transport"/>
    <property type="evidence" value="ECO:0007669"/>
    <property type="project" value="InterPro"/>
</dbReference>
<dbReference type="InterPro" id="IPR038078">
    <property type="entry name" value="PhoU-like_sf"/>
</dbReference>
<dbReference type="InterPro" id="IPR003841">
    <property type="entry name" value="Na/Pi_transpt"/>
</dbReference>
<dbReference type="Pfam" id="PF02690">
    <property type="entry name" value="Na_Pi_cotrans"/>
    <property type="match status" value="1"/>
</dbReference>
<evidence type="ECO:0000256" key="1">
    <source>
        <dbReference type="ARBA" id="ARBA00004651"/>
    </source>
</evidence>
<name>A0A5A9ZTU7_9RHOB</name>
<dbReference type="Proteomes" id="UP000325291">
    <property type="component" value="Unassembled WGS sequence"/>
</dbReference>
<keyword evidence="4 6" id="KW-1133">Transmembrane helix</keyword>
<evidence type="ECO:0000313" key="9">
    <source>
        <dbReference type="Proteomes" id="UP000325291"/>
    </source>
</evidence>
<keyword evidence="2" id="KW-1003">Cell membrane</keyword>
<evidence type="ECO:0000256" key="3">
    <source>
        <dbReference type="ARBA" id="ARBA00022692"/>
    </source>
</evidence>
<feature type="transmembrane region" description="Helical" evidence="6">
    <location>
        <begin position="161"/>
        <end position="189"/>
    </location>
</feature>
<evidence type="ECO:0000256" key="5">
    <source>
        <dbReference type="ARBA" id="ARBA00023136"/>
    </source>
</evidence>
<evidence type="ECO:0000256" key="2">
    <source>
        <dbReference type="ARBA" id="ARBA00022475"/>
    </source>
</evidence>
<feature type="transmembrane region" description="Helical" evidence="6">
    <location>
        <begin position="127"/>
        <end position="149"/>
    </location>
</feature>
<dbReference type="GO" id="GO:0005886">
    <property type="term" value="C:plasma membrane"/>
    <property type="evidence" value="ECO:0007669"/>
    <property type="project" value="UniProtKB-SubCell"/>
</dbReference>
<evidence type="ECO:0000259" key="7">
    <source>
        <dbReference type="Pfam" id="PF01895"/>
    </source>
</evidence>
<keyword evidence="9" id="KW-1185">Reference proteome</keyword>
<evidence type="ECO:0000313" key="8">
    <source>
        <dbReference type="EMBL" id="KAA0920637.1"/>
    </source>
</evidence>
<dbReference type="RefSeq" id="WP_111362331.1">
    <property type="nucleotide sequence ID" value="NZ_VINQ01000001.1"/>
</dbReference>
<dbReference type="EMBL" id="VINQ01000001">
    <property type="protein sequence ID" value="KAA0920637.1"/>
    <property type="molecule type" value="Genomic_DNA"/>
</dbReference>
<keyword evidence="5 6" id="KW-0472">Membrane</keyword>
<dbReference type="Gene3D" id="1.20.58.220">
    <property type="entry name" value="Phosphate transport system protein phou homolog 2, domain 2"/>
    <property type="match status" value="1"/>
</dbReference>
<dbReference type="AlphaFoldDB" id="A0A5A9ZTU7"/>
<dbReference type="PANTHER" id="PTHR10010">
    <property type="entry name" value="SOLUTE CARRIER FAMILY 34 SODIUM PHOSPHATE , MEMBER 2-RELATED"/>
    <property type="match status" value="1"/>
</dbReference>
<proteinExistence type="predicted"/>
<evidence type="ECO:0000256" key="4">
    <source>
        <dbReference type="ARBA" id="ARBA00022989"/>
    </source>
</evidence>